<evidence type="ECO:0000313" key="3">
    <source>
        <dbReference type="Proteomes" id="UP001500897"/>
    </source>
</evidence>
<comment type="caution">
    <text evidence="2">The sequence shown here is derived from an EMBL/GenBank/DDBJ whole genome shotgun (WGS) entry which is preliminary data.</text>
</comment>
<accession>A0ABN2WHX2</accession>
<dbReference type="RefSeq" id="WP_344551326.1">
    <property type="nucleotide sequence ID" value="NZ_BAAANS010000008.1"/>
</dbReference>
<dbReference type="CDD" id="cd00093">
    <property type="entry name" value="HTH_XRE"/>
    <property type="match status" value="1"/>
</dbReference>
<dbReference type="InterPro" id="IPR043917">
    <property type="entry name" value="DUF5753"/>
</dbReference>
<evidence type="ECO:0000259" key="1">
    <source>
        <dbReference type="SMART" id="SM00530"/>
    </source>
</evidence>
<sequence>MVLSPSSSAQAAREAVAKRLKELRLDAGISGHELAIRCGWSDSKSSRIENAKTPPSDADIRAWCTACDADNQAADLIAANRAADSMYLEWRRVHRSGMRRSQEEIIPLFERTRLCRIYCSNVAPGLIQTREYAHALMSSITRFQGTPNDVDEAVESRLARSRFLYEGDHRYAILLEETVLRYKVGDRDAMVGQLRTMLDVMGLPRVSFGVIPFSAERRIWPLEAFLVFDDKQVTTELLSAIVNITAPSEISAYDKAFRELASMAVYGAAARELINKAIAALE</sequence>
<dbReference type="InterPro" id="IPR001387">
    <property type="entry name" value="Cro/C1-type_HTH"/>
</dbReference>
<dbReference type="SUPFAM" id="SSF47413">
    <property type="entry name" value="lambda repressor-like DNA-binding domains"/>
    <property type="match status" value="1"/>
</dbReference>
<dbReference type="Pfam" id="PF19054">
    <property type="entry name" value="DUF5753"/>
    <property type="match status" value="1"/>
</dbReference>
<dbReference type="Proteomes" id="UP001500897">
    <property type="component" value="Unassembled WGS sequence"/>
</dbReference>
<proteinExistence type="predicted"/>
<dbReference type="Pfam" id="PF13560">
    <property type="entry name" value="HTH_31"/>
    <property type="match status" value="1"/>
</dbReference>
<name>A0ABN2WHX2_9ACTN</name>
<dbReference type="Gene3D" id="1.10.260.40">
    <property type="entry name" value="lambda repressor-like DNA-binding domains"/>
    <property type="match status" value="1"/>
</dbReference>
<protein>
    <submittedName>
        <fullName evidence="2">Helix-turn-helix transcriptional regulator</fullName>
    </submittedName>
</protein>
<dbReference type="InterPro" id="IPR010982">
    <property type="entry name" value="Lambda_DNA-bd_dom_sf"/>
</dbReference>
<evidence type="ECO:0000313" key="2">
    <source>
        <dbReference type="EMBL" id="GAA2091980.1"/>
    </source>
</evidence>
<feature type="domain" description="HTH cro/C1-type" evidence="1">
    <location>
        <begin position="19"/>
        <end position="74"/>
    </location>
</feature>
<dbReference type="SMART" id="SM00530">
    <property type="entry name" value="HTH_XRE"/>
    <property type="match status" value="1"/>
</dbReference>
<dbReference type="EMBL" id="BAAANS010000008">
    <property type="protein sequence ID" value="GAA2091980.1"/>
    <property type="molecule type" value="Genomic_DNA"/>
</dbReference>
<reference evidence="2 3" key="1">
    <citation type="journal article" date="2019" name="Int. J. Syst. Evol. Microbiol.">
        <title>The Global Catalogue of Microorganisms (GCM) 10K type strain sequencing project: providing services to taxonomists for standard genome sequencing and annotation.</title>
        <authorList>
            <consortium name="The Broad Institute Genomics Platform"/>
            <consortium name="The Broad Institute Genome Sequencing Center for Infectious Disease"/>
            <person name="Wu L."/>
            <person name="Ma J."/>
        </authorList>
    </citation>
    <scope>NUCLEOTIDE SEQUENCE [LARGE SCALE GENOMIC DNA]</scope>
    <source>
        <strain evidence="2 3">JCM 14559</strain>
    </source>
</reference>
<keyword evidence="3" id="KW-1185">Reference proteome</keyword>
<gene>
    <name evidence="2" type="ORF">GCM10009759_17260</name>
</gene>
<organism evidence="2 3">
    <name type="scientific">Kitasatospora saccharophila</name>
    <dbReference type="NCBI Taxonomy" id="407973"/>
    <lineage>
        <taxon>Bacteria</taxon>
        <taxon>Bacillati</taxon>
        <taxon>Actinomycetota</taxon>
        <taxon>Actinomycetes</taxon>
        <taxon>Kitasatosporales</taxon>
        <taxon>Streptomycetaceae</taxon>
        <taxon>Kitasatospora</taxon>
    </lineage>
</organism>